<evidence type="ECO:0000313" key="9">
    <source>
        <dbReference type="Proteomes" id="UP001597233"/>
    </source>
</evidence>
<keyword evidence="5 7" id="KW-0472">Membrane</keyword>
<name>A0ABW4REH3_9BACL</name>
<gene>
    <name evidence="8" type="ORF">ACFSC9_03335</name>
</gene>
<feature type="compositionally biased region" description="Gly residues" evidence="6">
    <location>
        <begin position="66"/>
        <end position="75"/>
    </location>
</feature>
<dbReference type="RefSeq" id="WP_322907689.1">
    <property type="nucleotide sequence ID" value="NZ_JBCGUH010000003.1"/>
</dbReference>
<keyword evidence="3 7" id="KW-0812">Transmembrane</keyword>
<dbReference type="Proteomes" id="UP001597233">
    <property type="component" value="Unassembled WGS sequence"/>
</dbReference>
<evidence type="ECO:0000256" key="1">
    <source>
        <dbReference type="ARBA" id="ARBA00004167"/>
    </source>
</evidence>
<evidence type="ECO:0000313" key="8">
    <source>
        <dbReference type="EMBL" id="MFD1884545.1"/>
    </source>
</evidence>
<evidence type="ECO:0000256" key="6">
    <source>
        <dbReference type="SAM" id="MobiDB-lite"/>
    </source>
</evidence>
<dbReference type="InterPro" id="IPR005359">
    <property type="entry name" value="UPF0154"/>
</dbReference>
<comment type="caution">
    <text evidence="8">The sequence shown here is derived from an EMBL/GenBank/DDBJ whole genome shotgun (WGS) entry which is preliminary data.</text>
</comment>
<proteinExistence type="inferred from homology"/>
<dbReference type="Pfam" id="PF03672">
    <property type="entry name" value="UPF0154"/>
    <property type="match status" value="1"/>
</dbReference>
<keyword evidence="9" id="KW-1185">Reference proteome</keyword>
<evidence type="ECO:0000256" key="4">
    <source>
        <dbReference type="ARBA" id="ARBA00022989"/>
    </source>
</evidence>
<keyword evidence="4 7" id="KW-1133">Transmembrane helix</keyword>
<accession>A0ABW4REH3</accession>
<comment type="similarity">
    <text evidence="2">Belongs to the UPF0154 family.</text>
</comment>
<sequence>MWWNWVIPIVTLIVGLVGGFFIGAYYLRKQLEKMQNDPQMLQKMAKQMGYNLNSKQMQQAQQMMKNGGGKPGQQGGAKPQMPPMGRGGGKRRR</sequence>
<evidence type="ECO:0000256" key="7">
    <source>
        <dbReference type="SAM" id="Phobius"/>
    </source>
</evidence>
<evidence type="ECO:0000256" key="3">
    <source>
        <dbReference type="ARBA" id="ARBA00022692"/>
    </source>
</evidence>
<protein>
    <submittedName>
        <fullName evidence="8">YneF family protein</fullName>
    </submittedName>
</protein>
<feature type="compositionally biased region" description="Low complexity" evidence="6">
    <location>
        <begin position="55"/>
        <end position="65"/>
    </location>
</feature>
<organism evidence="8 9">
    <name type="scientific">Paenibacillus wenxiniae</name>
    <dbReference type="NCBI Taxonomy" id="1636843"/>
    <lineage>
        <taxon>Bacteria</taxon>
        <taxon>Bacillati</taxon>
        <taxon>Bacillota</taxon>
        <taxon>Bacilli</taxon>
        <taxon>Bacillales</taxon>
        <taxon>Paenibacillaceae</taxon>
        <taxon>Paenibacillus</taxon>
    </lineage>
</organism>
<reference evidence="9" key="1">
    <citation type="journal article" date="2019" name="Int. J. Syst. Evol. Microbiol.">
        <title>The Global Catalogue of Microorganisms (GCM) 10K type strain sequencing project: providing services to taxonomists for standard genome sequencing and annotation.</title>
        <authorList>
            <consortium name="The Broad Institute Genomics Platform"/>
            <consortium name="The Broad Institute Genome Sequencing Center for Infectious Disease"/>
            <person name="Wu L."/>
            <person name="Ma J."/>
        </authorList>
    </citation>
    <scope>NUCLEOTIDE SEQUENCE [LARGE SCALE GENOMIC DNA]</scope>
    <source>
        <strain evidence="9">CCUG 54950</strain>
    </source>
</reference>
<dbReference type="EMBL" id="JBHUEH010000010">
    <property type="protein sequence ID" value="MFD1884545.1"/>
    <property type="molecule type" value="Genomic_DNA"/>
</dbReference>
<feature type="region of interest" description="Disordered" evidence="6">
    <location>
        <begin position="55"/>
        <end position="93"/>
    </location>
</feature>
<feature type="transmembrane region" description="Helical" evidence="7">
    <location>
        <begin position="6"/>
        <end position="27"/>
    </location>
</feature>
<evidence type="ECO:0000256" key="5">
    <source>
        <dbReference type="ARBA" id="ARBA00023136"/>
    </source>
</evidence>
<comment type="subcellular location">
    <subcellularLocation>
        <location evidence="1">Membrane</location>
        <topology evidence="1">Single-pass membrane protein</topology>
    </subcellularLocation>
</comment>
<evidence type="ECO:0000256" key="2">
    <source>
        <dbReference type="ARBA" id="ARBA00006694"/>
    </source>
</evidence>